<dbReference type="Proteomes" id="UP000076268">
    <property type="component" value="Unassembled WGS sequence"/>
</dbReference>
<dbReference type="STRING" id="1794912.AXX12_01525"/>
<evidence type="ECO:0000256" key="7">
    <source>
        <dbReference type="ARBA" id="ARBA00022840"/>
    </source>
</evidence>
<reference evidence="16 17" key="1">
    <citation type="submission" date="2016-02" db="EMBL/GenBank/DDBJ databases">
        <title>Anaerosporomusa subterraneum gen. nov., sp. nov., a spore-forming obligate anaerobe isolated from saprolite.</title>
        <authorList>
            <person name="Choi J.K."/>
            <person name="Shah M."/>
            <person name="Yee N."/>
        </authorList>
    </citation>
    <scope>NUCLEOTIDE SEQUENCE [LARGE SCALE GENOMIC DNA]</scope>
    <source>
        <strain evidence="16 17">RU4</strain>
    </source>
</reference>
<evidence type="ECO:0000256" key="12">
    <source>
        <dbReference type="ARBA" id="ARBA00070128"/>
    </source>
</evidence>
<dbReference type="NCBIfam" id="TIGR00580">
    <property type="entry name" value="mfd"/>
    <property type="match status" value="1"/>
</dbReference>
<comment type="caution">
    <text evidence="16">The sequence shown here is derived from an EMBL/GenBank/DDBJ whole genome shotgun (WGS) entry which is preliminary data.</text>
</comment>
<proteinExistence type="inferred from homology"/>
<dbReference type="Pfam" id="PF17757">
    <property type="entry name" value="UvrB_inter"/>
    <property type="match status" value="1"/>
</dbReference>
<evidence type="ECO:0000256" key="8">
    <source>
        <dbReference type="ARBA" id="ARBA00023125"/>
    </source>
</evidence>
<evidence type="ECO:0000256" key="13">
    <source>
        <dbReference type="HAMAP-Rule" id="MF_00969"/>
    </source>
</evidence>
<dbReference type="Pfam" id="PF02559">
    <property type="entry name" value="CarD_TRCF_RID"/>
    <property type="match status" value="1"/>
</dbReference>
<feature type="domain" description="Helicase ATP-binding" evidence="14">
    <location>
        <begin position="565"/>
        <end position="726"/>
    </location>
</feature>
<dbReference type="HAMAP" id="MF_00969">
    <property type="entry name" value="TRCF"/>
    <property type="match status" value="1"/>
</dbReference>
<keyword evidence="7 13" id="KW-0067">ATP-binding</keyword>
<dbReference type="InterPro" id="IPR001650">
    <property type="entry name" value="Helicase_C-like"/>
</dbReference>
<feature type="domain" description="Helicase C-terminal" evidence="15">
    <location>
        <begin position="735"/>
        <end position="901"/>
    </location>
</feature>
<keyword evidence="5 13" id="KW-0378">Hydrolase</keyword>
<dbReference type="PANTHER" id="PTHR47964:SF1">
    <property type="entry name" value="ATP-DEPENDENT DNA HELICASE HOMOLOG RECG, CHLOROPLASTIC"/>
    <property type="match status" value="1"/>
</dbReference>
<evidence type="ECO:0000256" key="3">
    <source>
        <dbReference type="ARBA" id="ARBA00022741"/>
    </source>
</evidence>
<evidence type="ECO:0000256" key="4">
    <source>
        <dbReference type="ARBA" id="ARBA00022763"/>
    </source>
</evidence>
<keyword evidence="2 13" id="KW-0963">Cytoplasm</keyword>
<dbReference type="GO" id="GO:0006355">
    <property type="term" value="P:regulation of DNA-templated transcription"/>
    <property type="evidence" value="ECO:0007669"/>
    <property type="project" value="UniProtKB-UniRule"/>
</dbReference>
<name>A0A154BXP2_ANASB</name>
<dbReference type="Pfam" id="PF00271">
    <property type="entry name" value="Helicase_C"/>
    <property type="match status" value="1"/>
</dbReference>
<dbReference type="SMART" id="SM01058">
    <property type="entry name" value="CarD_TRCF"/>
    <property type="match status" value="1"/>
</dbReference>
<evidence type="ECO:0000256" key="5">
    <source>
        <dbReference type="ARBA" id="ARBA00022801"/>
    </source>
</evidence>
<keyword evidence="8 13" id="KW-0238">DNA-binding</keyword>
<dbReference type="Pfam" id="PF03461">
    <property type="entry name" value="TRCF"/>
    <property type="match status" value="1"/>
</dbReference>
<dbReference type="GO" id="GO:0016787">
    <property type="term" value="F:hydrolase activity"/>
    <property type="evidence" value="ECO:0007669"/>
    <property type="project" value="UniProtKB-KW"/>
</dbReference>
<dbReference type="EC" id="3.6.4.-" evidence="13"/>
<evidence type="ECO:0000259" key="15">
    <source>
        <dbReference type="PROSITE" id="PS51194"/>
    </source>
</evidence>
<keyword evidence="3 13" id="KW-0547">Nucleotide-binding</keyword>
<dbReference type="InterPro" id="IPR004576">
    <property type="entry name" value="Mfd"/>
</dbReference>
<dbReference type="SUPFAM" id="SSF143517">
    <property type="entry name" value="TRCF domain-like"/>
    <property type="match status" value="1"/>
</dbReference>
<comment type="subcellular location">
    <subcellularLocation>
        <location evidence="1 13">Cytoplasm</location>
    </subcellularLocation>
</comment>
<dbReference type="PROSITE" id="PS51192">
    <property type="entry name" value="HELICASE_ATP_BIND_1"/>
    <property type="match status" value="1"/>
</dbReference>
<dbReference type="InterPro" id="IPR011545">
    <property type="entry name" value="DEAD/DEAH_box_helicase_dom"/>
</dbReference>
<dbReference type="FunFam" id="3.40.50.300:FF:000546">
    <property type="entry name" value="Transcription-repair-coupling factor"/>
    <property type="match status" value="1"/>
</dbReference>
<keyword evidence="6" id="KW-0347">Helicase</keyword>
<dbReference type="SMART" id="SM00487">
    <property type="entry name" value="DEXDc"/>
    <property type="match status" value="1"/>
</dbReference>
<comment type="similarity">
    <text evidence="11 13">In the C-terminal section; belongs to the helicase family. RecG subfamily.</text>
</comment>
<dbReference type="Gene3D" id="3.90.1150.50">
    <property type="entry name" value="Transcription-repair-coupling factor, D7 domain"/>
    <property type="match status" value="1"/>
</dbReference>
<dbReference type="InterPro" id="IPR037235">
    <property type="entry name" value="TRCF-like_C_D7"/>
</dbReference>
<evidence type="ECO:0000313" key="16">
    <source>
        <dbReference type="EMBL" id="KYZ78248.1"/>
    </source>
</evidence>
<accession>A0A154BXP2</accession>
<evidence type="ECO:0000313" key="17">
    <source>
        <dbReference type="Proteomes" id="UP000076268"/>
    </source>
</evidence>
<dbReference type="OrthoDB" id="9804325at2"/>
<dbReference type="GO" id="GO:0005737">
    <property type="term" value="C:cytoplasm"/>
    <property type="evidence" value="ECO:0007669"/>
    <property type="project" value="UniProtKB-SubCell"/>
</dbReference>
<comment type="function">
    <text evidence="13">Couples transcription and DNA repair by recognizing RNA polymerase (RNAP) stalled at DNA lesions. Mediates ATP-dependent release of RNAP and its truncated transcript from the DNA, and recruitment of nucleotide excision repair machinery to the damaged site.</text>
</comment>
<organism evidence="16 17">
    <name type="scientific">Anaerosporomusa subterranea</name>
    <dbReference type="NCBI Taxonomy" id="1794912"/>
    <lineage>
        <taxon>Bacteria</taxon>
        <taxon>Bacillati</taxon>
        <taxon>Bacillota</taxon>
        <taxon>Negativicutes</taxon>
        <taxon>Acetonemataceae</taxon>
        <taxon>Anaerosporomusa</taxon>
    </lineage>
</organism>
<dbReference type="Gene3D" id="3.40.50.11180">
    <property type="match status" value="1"/>
</dbReference>
<dbReference type="Gene3D" id="2.40.10.170">
    <property type="match status" value="1"/>
</dbReference>
<dbReference type="InterPro" id="IPR027417">
    <property type="entry name" value="P-loop_NTPase"/>
</dbReference>
<dbReference type="SUPFAM" id="SSF52540">
    <property type="entry name" value="P-loop containing nucleoside triphosphate hydrolases"/>
    <property type="match status" value="4"/>
</dbReference>
<keyword evidence="17" id="KW-1185">Reference proteome</keyword>
<dbReference type="PANTHER" id="PTHR47964">
    <property type="entry name" value="ATP-DEPENDENT DNA HELICASE HOMOLOG RECG, CHLOROPLASTIC"/>
    <property type="match status" value="1"/>
</dbReference>
<evidence type="ECO:0000256" key="2">
    <source>
        <dbReference type="ARBA" id="ARBA00022490"/>
    </source>
</evidence>
<protein>
    <recommendedName>
        <fullName evidence="12 13">Transcription-repair-coupling factor</fullName>
        <shortName evidence="13">TRCF</shortName>
        <ecNumber evidence="13">3.6.4.-</ecNumber>
    </recommendedName>
</protein>
<dbReference type="Gene3D" id="3.30.2060.10">
    <property type="entry name" value="Penicillin-binding protein 1b domain"/>
    <property type="match status" value="1"/>
</dbReference>
<evidence type="ECO:0000256" key="6">
    <source>
        <dbReference type="ARBA" id="ARBA00022806"/>
    </source>
</evidence>
<dbReference type="SUPFAM" id="SSF141259">
    <property type="entry name" value="CarD-like"/>
    <property type="match status" value="1"/>
</dbReference>
<evidence type="ECO:0000256" key="10">
    <source>
        <dbReference type="ARBA" id="ARBA00061104"/>
    </source>
</evidence>
<dbReference type="InterPro" id="IPR047112">
    <property type="entry name" value="RecG/Mfd"/>
</dbReference>
<dbReference type="PROSITE" id="PS51194">
    <property type="entry name" value="HELICASE_CTER"/>
    <property type="match status" value="1"/>
</dbReference>
<sequence length="1095" mass="122595">MSYLFDFLNQDKSFARATAAYAADRFQTMIYGLSGSPKSALIAHGFTCSPRATLLITGSQEAVEQYRLDFETLLPGVPVWELPATDIITFSADAKSLDLAAKRMQVLSVMATGKPVIVLATGEAAMQKVIPLADFLNNRIVLSDCGVLDRDELLSTLVRFGYERTDEVNSVGQFAARGGIIDVFPLNRDWPVRLELFGDEVDSLREFDPHTQRSVSSVSTVEVLPVIEPEHSGKLTDLFAYLPAKATVIFDEPSRVREQLSRLSRENPAIKKQVWDWQKLVISAQQRNVLYLSLMAQKSPHTEPVEMISCTMRGIAPYHRQIDLLTEDLRDWQAKGTSVVIFMSSQEKAAAFSQSLAEEGLTVILGGADTKPVRGATLIMPGGISGGFELSHAKSVWLAEKDIFGRQKLKRRMRIAKDKQIQYFRDINIGDYVVHINHGIGKYVGVETLAVDGVHKDYLFIRYAGEDKLYLPTDQVHMLQKYIGSEGEVPRLSKMGGSDWLKAKTKAKAAVADIAKELLALYAERQVAKGFAFPPDTTWQAEFEEAFAYEETPDQLTALVEVKADMEKPQPMDRLLCGDVGFGKTEVAIRAAFKAVVGGKQVAVLVPTTVLAQQHFQTFSARFAGFGPVVDVISRFRSAKQQKATIAKLAAGRVDILIGTHRILQSDVAFKDLGLLIVDEEQRFGVSQKEQLKRWRADVDVLTLTATPIPRTLHMSLSGTRDMSIIETPPEDRFPVQTYVVEYEETIIREALRRELKRGGQAYFVYNRVQTIDKMHEHLSEMLPDARIRTAHGQMPEELLEQVMFEFYEGQFDILVCTSIIENGLDVANANTMIVYDADFFGLSQLYQMRGRVGRSHRMAFSYFTYRRDKILTEVAEKRLQAIKEFAELGAGFKIAMRDLEIRGAGNLLGAQQHGHIATVGFELYCRLLEEAVQELRGGGQVIEKPPDPVLELNTEAYLTGEYIADAMHKMEIYQRIAAIRNEEQIVDLVDELVDRFGDMPAPVLNLLSVARIKNLARLCGIRSLIERKDSLEIQFTANPNVNPNAIMDLKSRYPGRISLLPGPPQSIRLKTAKLTMPVLEWLEKLLAAMCNLSQ</sequence>
<gene>
    <name evidence="13" type="primary">mfd</name>
    <name evidence="16" type="ORF">AXX12_01525</name>
</gene>
<dbReference type="GO" id="GO:0000716">
    <property type="term" value="P:transcription-coupled nucleotide-excision repair, DNA damage recognition"/>
    <property type="evidence" value="ECO:0007669"/>
    <property type="project" value="UniProtKB-UniRule"/>
</dbReference>
<keyword evidence="4 13" id="KW-0227">DNA damage</keyword>
<dbReference type="GO" id="GO:0003678">
    <property type="term" value="F:DNA helicase activity"/>
    <property type="evidence" value="ECO:0007669"/>
    <property type="project" value="TreeGrafter"/>
</dbReference>
<dbReference type="Pfam" id="PF00270">
    <property type="entry name" value="DEAD"/>
    <property type="match status" value="1"/>
</dbReference>
<evidence type="ECO:0000256" key="1">
    <source>
        <dbReference type="ARBA" id="ARBA00004496"/>
    </source>
</evidence>
<dbReference type="RefSeq" id="WP_066237128.1">
    <property type="nucleotide sequence ID" value="NZ_LSGP01000001.1"/>
</dbReference>
<dbReference type="InterPro" id="IPR005118">
    <property type="entry name" value="TRCF_C"/>
</dbReference>
<evidence type="ECO:0000259" key="14">
    <source>
        <dbReference type="PROSITE" id="PS51192"/>
    </source>
</evidence>
<dbReference type="InterPro" id="IPR036101">
    <property type="entry name" value="CarD-like/TRCF_RID_sf"/>
</dbReference>
<comment type="similarity">
    <text evidence="10 13">In the N-terminal section; belongs to the UvrB family.</text>
</comment>
<evidence type="ECO:0000256" key="11">
    <source>
        <dbReference type="ARBA" id="ARBA00061399"/>
    </source>
</evidence>
<dbReference type="GO" id="GO:0003684">
    <property type="term" value="F:damaged DNA binding"/>
    <property type="evidence" value="ECO:0007669"/>
    <property type="project" value="InterPro"/>
</dbReference>
<dbReference type="InterPro" id="IPR003711">
    <property type="entry name" value="CarD-like/TRCF_RID"/>
</dbReference>
<dbReference type="GO" id="GO:0005524">
    <property type="term" value="F:ATP binding"/>
    <property type="evidence" value="ECO:0007669"/>
    <property type="project" value="UniProtKB-UniRule"/>
</dbReference>
<dbReference type="Gene3D" id="3.40.50.300">
    <property type="entry name" value="P-loop containing nucleotide triphosphate hydrolases"/>
    <property type="match status" value="2"/>
</dbReference>
<dbReference type="SMART" id="SM00490">
    <property type="entry name" value="HELICc"/>
    <property type="match status" value="1"/>
</dbReference>
<dbReference type="EMBL" id="LSGP01000001">
    <property type="protein sequence ID" value="KYZ78248.1"/>
    <property type="molecule type" value="Genomic_DNA"/>
</dbReference>
<dbReference type="CDD" id="cd17991">
    <property type="entry name" value="DEXHc_TRCF"/>
    <property type="match status" value="1"/>
</dbReference>
<dbReference type="AlphaFoldDB" id="A0A154BXP2"/>
<keyword evidence="9 13" id="KW-0234">DNA repair</keyword>
<dbReference type="InterPro" id="IPR041471">
    <property type="entry name" value="UvrB_inter"/>
</dbReference>
<dbReference type="InterPro" id="IPR014001">
    <property type="entry name" value="Helicase_ATP-bd"/>
</dbReference>
<dbReference type="SMART" id="SM00982">
    <property type="entry name" value="TRCF"/>
    <property type="match status" value="1"/>
</dbReference>
<evidence type="ECO:0000256" key="9">
    <source>
        <dbReference type="ARBA" id="ARBA00023204"/>
    </source>
</evidence>